<dbReference type="Pfam" id="PF00209">
    <property type="entry name" value="SNF"/>
    <property type="match status" value="2"/>
</dbReference>
<dbReference type="eggNOG" id="COG0733">
    <property type="taxonomic scope" value="Bacteria"/>
</dbReference>
<keyword evidence="5 7" id="KW-0472">Membrane</keyword>
<dbReference type="PROSITE" id="PS00610">
    <property type="entry name" value="NA_NEUROTRAN_SYMP_1"/>
    <property type="match status" value="1"/>
</dbReference>
<sequence>MKDESSRGEWSSKIGFVLAAAGSAIGLGSIWRFPYIAGQSGGAAFVAVYLVLVFSIGISLMMAEIVIGKKGKLNAVGSFGKLGGRRWSLVGWGGVVAAFVILSYYGVIGGWTIAYIFKSFFGLMEVTGAGEVARVFEDFISSGTQMVFFQCLFMGATVFVVFRGVSGGIERLCTFCMPALFVLMLLLIGRSVTLPGAMEGVAFFLKPDFSKVTGEVFLSALGQAFFSLSLGIGAMIIYGSYLPEDSDIPKSSLQICLLTFLISLMAGLIIFPSLFAFGMEPGAGAGLTFITLPVVFSRMPGGVLWSALFFVLFFFAALTSSVSLLEVAVSYLIDSLGWARRRATIFLGCLITLVGIPSALSQGAVRINVFGLSFLDAADFFASNLIMPIVGFLISVFLGWVVPSVAEEGITNEGARPFRGKKVWLFILRFVAPICILVIFVAGLKW</sequence>
<dbReference type="SUPFAM" id="SSF161070">
    <property type="entry name" value="SNF-like"/>
    <property type="match status" value="1"/>
</dbReference>
<feature type="transmembrane region" description="Helical" evidence="7">
    <location>
        <begin position="147"/>
        <end position="165"/>
    </location>
</feature>
<feature type="transmembrane region" description="Helical" evidence="7">
    <location>
        <begin position="303"/>
        <end position="333"/>
    </location>
</feature>
<keyword evidence="6" id="KW-0769">Symport</keyword>
<evidence type="ECO:0000256" key="3">
    <source>
        <dbReference type="ARBA" id="ARBA00022692"/>
    </source>
</evidence>
<reference evidence="8 9" key="1">
    <citation type="journal article" date="2010" name="Stand. Genomic Sci.">
        <title>Permanent draft genome sequence of Dethiosulfovibrio peptidovorans type strain (SEBR 4207).</title>
        <authorList>
            <person name="Labutti K."/>
            <person name="Mayilraj S."/>
            <person name="Clum A."/>
            <person name="Lucas S."/>
            <person name="Glavina Del Rio T."/>
            <person name="Nolan M."/>
            <person name="Tice H."/>
            <person name="Cheng J.F."/>
            <person name="Pitluck S."/>
            <person name="Liolios K."/>
            <person name="Ivanova N."/>
            <person name="Mavromatis K."/>
            <person name="Mikhailova N."/>
            <person name="Pati A."/>
            <person name="Goodwin L."/>
            <person name="Chen A."/>
            <person name="Palaniappan K."/>
            <person name="Land M."/>
            <person name="Hauser L."/>
            <person name="Chang Y.J."/>
            <person name="Jeffries C.D."/>
            <person name="Rohde M."/>
            <person name="Spring S."/>
            <person name="Goker M."/>
            <person name="Woyke T."/>
            <person name="Bristow J."/>
            <person name="Eisen J.A."/>
            <person name="Markowitz V."/>
            <person name="Hugenholtz P."/>
            <person name="Kyrpides N.C."/>
            <person name="Klenk H.P."/>
            <person name="Lapidus A."/>
        </authorList>
    </citation>
    <scope>NUCLEOTIDE SEQUENCE [LARGE SCALE GENOMIC DNA]</scope>
    <source>
        <strain evidence="8 9">DSM 11002</strain>
    </source>
</reference>
<evidence type="ECO:0000256" key="4">
    <source>
        <dbReference type="ARBA" id="ARBA00022989"/>
    </source>
</evidence>
<evidence type="ECO:0000313" key="8">
    <source>
        <dbReference type="EMBL" id="EFC91331.1"/>
    </source>
</evidence>
<dbReference type="RefSeq" id="WP_005660681.1">
    <property type="nucleotide sequence ID" value="NZ_ABTR02000001.1"/>
</dbReference>
<evidence type="ECO:0000313" key="9">
    <source>
        <dbReference type="Proteomes" id="UP000006427"/>
    </source>
</evidence>
<keyword evidence="3 6" id="KW-0812">Transmembrane</keyword>
<evidence type="ECO:0000256" key="1">
    <source>
        <dbReference type="ARBA" id="ARBA00004141"/>
    </source>
</evidence>
<feature type="transmembrane region" description="Helical" evidence="7">
    <location>
        <begin position="385"/>
        <end position="402"/>
    </location>
</feature>
<dbReference type="GO" id="GO:0015293">
    <property type="term" value="F:symporter activity"/>
    <property type="evidence" value="ECO:0007669"/>
    <property type="project" value="UniProtKB-KW"/>
</dbReference>
<dbReference type="STRING" id="469381.Dpep_1305"/>
<dbReference type="EMBL" id="ABTR02000001">
    <property type="protein sequence ID" value="EFC91331.1"/>
    <property type="molecule type" value="Genomic_DNA"/>
</dbReference>
<gene>
    <name evidence="8" type="ORF">Dpep_1305</name>
</gene>
<keyword evidence="9" id="KW-1185">Reference proteome</keyword>
<dbReference type="InterPro" id="IPR037272">
    <property type="entry name" value="SNS_sf"/>
</dbReference>
<feature type="transmembrane region" description="Helical" evidence="7">
    <location>
        <begin position="423"/>
        <end position="444"/>
    </location>
</feature>
<protein>
    <recommendedName>
        <fullName evidence="6">Transporter</fullName>
    </recommendedName>
</protein>
<evidence type="ECO:0000256" key="5">
    <source>
        <dbReference type="ARBA" id="ARBA00023136"/>
    </source>
</evidence>
<dbReference type="PANTHER" id="PTHR42948">
    <property type="entry name" value="TRANSPORTER"/>
    <property type="match status" value="1"/>
</dbReference>
<dbReference type="NCBIfam" id="NF037979">
    <property type="entry name" value="Na_transp"/>
    <property type="match status" value="1"/>
</dbReference>
<comment type="caution">
    <text evidence="8">The sequence shown here is derived from an EMBL/GenBank/DDBJ whole genome shotgun (WGS) entry which is preliminary data.</text>
</comment>
<feature type="transmembrane region" description="Helical" evidence="7">
    <location>
        <begin position="253"/>
        <end position="277"/>
    </location>
</feature>
<keyword evidence="2 6" id="KW-0813">Transport</keyword>
<dbReference type="PANTHER" id="PTHR42948:SF1">
    <property type="entry name" value="TRANSPORTER"/>
    <property type="match status" value="1"/>
</dbReference>
<dbReference type="AlphaFoldDB" id="D2Z784"/>
<evidence type="ECO:0000256" key="2">
    <source>
        <dbReference type="ARBA" id="ARBA00022448"/>
    </source>
</evidence>
<accession>D2Z784</accession>
<dbReference type="InterPro" id="IPR047218">
    <property type="entry name" value="YocR/YhdH-like"/>
</dbReference>
<dbReference type="GO" id="GO:0016020">
    <property type="term" value="C:membrane"/>
    <property type="evidence" value="ECO:0007669"/>
    <property type="project" value="UniProtKB-SubCell"/>
</dbReference>
<comment type="similarity">
    <text evidence="6">Belongs to the sodium:neurotransmitter symporter (SNF) (TC 2.A.22) family.</text>
</comment>
<feature type="transmembrane region" description="Helical" evidence="7">
    <location>
        <begin position="89"/>
        <end position="117"/>
    </location>
</feature>
<feature type="transmembrane region" description="Helical" evidence="7">
    <location>
        <begin position="43"/>
        <end position="68"/>
    </location>
</feature>
<dbReference type="Proteomes" id="UP000006427">
    <property type="component" value="Unassembled WGS sequence"/>
</dbReference>
<dbReference type="PaxDb" id="469381-Dpep_1305"/>
<evidence type="ECO:0000256" key="6">
    <source>
        <dbReference type="RuleBase" id="RU003732"/>
    </source>
</evidence>
<feature type="transmembrane region" description="Helical" evidence="7">
    <location>
        <begin position="345"/>
        <end position="365"/>
    </location>
</feature>
<organism evidence="8 9">
    <name type="scientific">Dethiosulfovibrio peptidovorans DSM 11002</name>
    <dbReference type="NCBI Taxonomy" id="469381"/>
    <lineage>
        <taxon>Bacteria</taxon>
        <taxon>Thermotogati</taxon>
        <taxon>Synergistota</taxon>
        <taxon>Synergistia</taxon>
        <taxon>Synergistales</taxon>
        <taxon>Dethiosulfovibrionaceae</taxon>
        <taxon>Dethiosulfovibrio</taxon>
    </lineage>
</organism>
<keyword evidence="4 7" id="KW-1133">Transmembrane helix</keyword>
<dbReference type="CDD" id="cd10336">
    <property type="entry name" value="SLC6sbd_Tyt1-Like"/>
    <property type="match status" value="1"/>
</dbReference>
<dbReference type="InterPro" id="IPR000175">
    <property type="entry name" value="Na/ntran_symport"/>
</dbReference>
<feature type="transmembrane region" description="Helical" evidence="7">
    <location>
        <begin position="172"/>
        <end position="196"/>
    </location>
</feature>
<dbReference type="PROSITE" id="PS50267">
    <property type="entry name" value="NA_NEUROTRAN_SYMP_3"/>
    <property type="match status" value="1"/>
</dbReference>
<comment type="subcellular location">
    <subcellularLocation>
        <location evidence="1">Membrane</location>
        <topology evidence="1">Multi-pass membrane protein</topology>
    </subcellularLocation>
</comment>
<feature type="transmembrane region" description="Helical" evidence="7">
    <location>
        <begin position="12"/>
        <end position="31"/>
    </location>
</feature>
<dbReference type="PRINTS" id="PR00176">
    <property type="entry name" value="NANEUSMPORT"/>
</dbReference>
<evidence type="ECO:0000256" key="7">
    <source>
        <dbReference type="SAM" id="Phobius"/>
    </source>
</evidence>
<feature type="transmembrane region" description="Helical" evidence="7">
    <location>
        <begin position="216"/>
        <end position="241"/>
    </location>
</feature>
<name>D2Z784_9BACT</name>
<proteinExistence type="inferred from homology"/>